<gene>
    <name evidence="1" type="ORF">Vadar_008267</name>
</gene>
<evidence type="ECO:0000313" key="1">
    <source>
        <dbReference type="EMBL" id="KAH7857034.1"/>
    </source>
</evidence>
<dbReference type="Proteomes" id="UP000828048">
    <property type="component" value="Chromosome 3"/>
</dbReference>
<dbReference type="EMBL" id="CM037153">
    <property type="protein sequence ID" value="KAH7857034.1"/>
    <property type="molecule type" value="Genomic_DNA"/>
</dbReference>
<protein>
    <submittedName>
        <fullName evidence="1">Uncharacterized protein</fullName>
    </submittedName>
</protein>
<reference evidence="1 2" key="1">
    <citation type="journal article" date="2021" name="Hortic Res">
        <title>High-quality reference genome and annotation aids understanding of berry development for evergreen blueberry (Vaccinium darrowii).</title>
        <authorList>
            <person name="Yu J."/>
            <person name="Hulse-Kemp A.M."/>
            <person name="Babiker E."/>
            <person name="Staton M."/>
        </authorList>
    </citation>
    <scope>NUCLEOTIDE SEQUENCE [LARGE SCALE GENOMIC DNA]</scope>
    <source>
        <strain evidence="2">cv. NJ 8807/NJ 8810</strain>
        <tissue evidence="1">Young leaf</tissue>
    </source>
</reference>
<keyword evidence="2" id="KW-1185">Reference proteome</keyword>
<name>A0ACB7YUW9_9ERIC</name>
<sequence length="206" mass="22839">MNALKLLKRDLKSLDFAHYSISRAGSKGQGCLGIHSISNVDCRLSLILPLSWQQKRRLLLPTLIFFSPRKLSISKRPSEVNAIVVSYFKGIASPYSSNGLCKVQDLIHPCLSELQLLFLSYAVSDSEIMAALLSIGDDEAPGPDGYTSLFFKKAWHIVGTDFVSAIKYFFSDGKILDAFNTTSISLVPKVLTTRLYPKFSLQNSNL</sequence>
<evidence type="ECO:0000313" key="2">
    <source>
        <dbReference type="Proteomes" id="UP000828048"/>
    </source>
</evidence>
<accession>A0ACB7YUW9</accession>
<proteinExistence type="predicted"/>
<comment type="caution">
    <text evidence="1">The sequence shown here is derived from an EMBL/GenBank/DDBJ whole genome shotgun (WGS) entry which is preliminary data.</text>
</comment>
<organism evidence="1 2">
    <name type="scientific">Vaccinium darrowii</name>
    <dbReference type="NCBI Taxonomy" id="229202"/>
    <lineage>
        <taxon>Eukaryota</taxon>
        <taxon>Viridiplantae</taxon>
        <taxon>Streptophyta</taxon>
        <taxon>Embryophyta</taxon>
        <taxon>Tracheophyta</taxon>
        <taxon>Spermatophyta</taxon>
        <taxon>Magnoliopsida</taxon>
        <taxon>eudicotyledons</taxon>
        <taxon>Gunneridae</taxon>
        <taxon>Pentapetalae</taxon>
        <taxon>asterids</taxon>
        <taxon>Ericales</taxon>
        <taxon>Ericaceae</taxon>
        <taxon>Vaccinioideae</taxon>
        <taxon>Vaccinieae</taxon>
        <taxon>Vaccinium</taxon>
    </lineage>
</organism>